<evidence type="ECO:0000259" key="8">
    <source>
        <dbReference type="PROSITE" id="PS51760"/>
    </source>
</evidence>
<gene>
    <name evidence="9" type="ORF">PG993_013179</name>
</gene>
<dbReference type="SMART" id="SM00633">
    <property type="entry name" value="Glyco_10"/>
    <property type="match status" value="1"/>
</dbReference>
<dbReference type="PANTHER" id="PTHR31490:SF76">
    <property type="entry name" value="ENDO-1,4-BETA-XYLANASE C"/>
    <property type="match status" value="1"/>
</dbReference>
<dbReference type="PROSITE" id="PS51760">
    <property type="entry name" value="GH10_2"/>
    <property type="match status" value="1"/>
</dbReference>
<comment type="caution">
    <text evidence="9">The sequence shown here is derived from an EMBL/GenBank/DDBJ whole genome shotgun (WGS) entry which is preliminary data.</text>
</comment>
<comment type="catalytic activity">
    <reaction evidence="6">
        <text>Endohydrolysis of (1-&gt;4)-beta-D-xylosidic linkages in xylans.</text>
        <dbReference type="EC" id="3.2.1.8"/>
    </reaction>
</comment>
<feature type="domain" description="GH10" evidence="8">
    <location>
        <begin position="25"/>
        <end position="330"/>
    </location>
</feature>
<evidence type="ECO:0000256" key="4">
    <source>
        <dbReference type="ARBA" id="ARBA00023295"/>
    </source>
</evidence>
<dbReference type="EC" id="3.2.1.8" evidence="6"/>
<feature type="chain" id="PRO_5046734297" description="Beta-xylanase" evidence="7">
    <location>
        <begin position="18"/>
        <end position="332"/>
    </location>
</feature>
<organism evidence="9 10">
    <name type="scientific">Apiospora rasikravindrae</name>
    <dbReference type="NCBI Taxonomy" id="990691"/>
    <lineage>
        <taxon>Eukaryota</taxon>
        <taxon>Fungi</taxon>
        <taxon>Dikarya</taxon>
        <taxon>Ascomycota</taxon>
        <taxon>Pezizomycotina</taxon>
        <taxon>Sordariomycetes</taxon>
        <taxon>Xylariomycetidae</taxon>
        <taxon>Amphisphaeriales</taxon>
        <taxon>Apiosporaceae</taxon>
        <taxon>Apiospora</taxon>
    </lineage>
</organism>
<name>A0ABR1RWW9_9PEZI</name>
<keyword evidence="3 6" id="KW-0119">Carbohydrate metabolism</keyword>
<dbReference type="InterPro" id="IPR017853">
    <property type="entry name" value="GH"/>
</dbReference>
<reference evidence="9 10" key="1">
    <citation type="submission" date="2023-01" db="EMBL/GenBank/DDBJ databases">
        <title>Analysis of 21 Apiospora genomes using comparative genomics revels a genus with tremendous synthesis potential of carbohydrate active enzymes and secondary metabolites.</title>
        <authorList>
            <person name="Sorensen T."/>
        </authorList>
    </citation>
    <scope>NUCLEOTIDE SEQUENCE [LARGE SCALE GENOMIC DNA]</scope>
    <source>
        <strain evidence="9 10">CBS 33761</strain>
    </source>
</reference>
<dbReference type="Proteomes" id="UP001444661">
    <property type="component" value="Unassembled WGS sequence"/>
</dbReference>
<accession>A0ABR1RWW9</accession>
<evidence type="ECO:0000256" key="3">
    <source>
        <dbReference type="ARBA" id="ARBA00023277"/>
    </source>
</evidence>
<dbReference type="SUPFAM" id="SSF51445">
    <property type="entry name" value="(Trans)glycosidases"/>
    <property type="match status" value="1"/>
</dbReference>
<dbReference type="InterPro" id="IPR044846">
    <property type="entry name" value="GH10"/>
</dbReference>
<dbReference type="InterPro" id="IPR001000">
    <property type="entry name" value="GH10_dom"/>
</dbReference>
<evidence type="ECO:0000256" key="7">
    <source>
        <dbReference type="SAM" id="SignalP"/>
    </source>
</evidence>
<dbReference type="Gene3D" id="3.20.20.80">
    <property type="entry name" value="Glycosidases"/>
    <property type="match status" value="1"/>
</dbReference>
<protein>
    <recommendedName>
        <fullName evidence="6">Beta-xylanase</fullName>
        <ecNumber evidence="6">3.2.1.8</ecNumber>
    </recommendedName>
</protein>
<keyword evidence="2 6" id="KW-0378">Hydrolase</keyword>
<keyword evidence="5 6" id="KW-0624">Polysaccharide degradation</keyword>
<evidence type="ECO:0000313" key="10">
    <source>
        <dbReference type="Proteomes" id="UP001444661"/>
    </source>
</evidence>
<evidence type="ECO:0000256" key="2">
    <source>
        <dbReference type="ARBA" id="ARBA00022801"/>
    </source>
</evidence>
<comment type="similarity">
    <text evidence="1 6">Belongs to the glycosyl hydrolase 10 (cellulase F) family.</text>
</comment>
<dbReference type="EMBL" id="JAQQWK010000012">
    <property type="protein sequence ID" value="KAK8022412.1"/>
    <property type="molecule type" value="Genomic_DNA"/>
</dbReference>
<evidence type="ECO:0000256" key="5">
    <source>
        <dbReference type="ARBA" id="ARBA00023326"/>
    </source>
</evidence>
<sequence>MKATTIACLLGPAGILAAPAVVGRAAPSQSINDLFKAKGKLYYGNIADPQTLGNSQTTDILKAGFGQLTAENSMKWDATEPTRGSFSFSGADQVANFATSNGMLIRGHTLLWHSQIPQWVQQISDKAELTKVLQDHINGVVGHYKGKVYAWDVVNEIFAEDGSLRPSVWSNVLGEDFVRIAFEAARAADPAAKLYINDYNLDSATYAKVTTGMRDHVKKWLAAGVPIDGIGSQSHLAAPGGFNPASGTQGALEALASSGVAEVAITELDIAGAAASDYVTVTNACLAVEKCVGITVWGVTDSQSWRNGENPTLFDGSFNEKAAYGAIVQALS</sequence>
<dbReference type="PRINTS" id="PR00134">
    <property type="entry name" value="GLHYDRLASE10"/>
</dbReference>
<evidence type="ECO:0000313" key="9">
    <source>
        <dbReference type="EMBL" id="KAK8022412.1"/>
    </source>
</evidence>
<evidence type="ECO:0000256" key="1">
    <source>
        <dbReference type="ARBA" id="ARBA00007495"/>
    </source>
</evidence>
<evidence type="ECO:0000256" key="6">
    <source>
        <dbReference type="RuleBase" id="RU361174"/>
    </source>
</evidence>
<proteinExistence type="inferred from homology"/>
<dbReference type="Pfam" id="PF00331">
    <property type="entry name" value="Glyco_hydro_10"/>
    <property type="match status" value="1"/>
</dbReference>
<feature type="signal peptide" evidence="7">
    <location>
        <begin position="1"/>
        <end position="17"/>
    </location>
</feature>
<keyword evidence="7" id="KW-0732">Signal</keyword>
<keyword evidence="4 6" id="KW-0326">Glycosidase</keyword>
<dbReference type="PANTHER" id="PTHR31490">
    <property type="entry name" value="GLYCOSYL HYDROLASE"/>
    <property type="match status" value="1"/>
</dbReference>
<keyword evidence="10" id="KW-1185">Reference proteome</keyword>